<organism evidence="8 9">
    <name type="scientific">Isosphaera pallida (strain ATCC 43644 / DSM 9630 / IS1B)</name>
    <dbReference type="NCBI Taxonomy" id="575540"/>
    <lineage>
        <taxon>Bacteria</taxon>
        <taxon>Pseudomonadati</taxon>
        <taxon>Planctomycetota</taxon>
        <taxon>Planctomycetia</taxon>
        <taxon>Isosphaerales</taxon>
        <taxon>Isosphaeraceae</taxon>
        <taxon>Isosphaera</taxon>
    </lineage>
</organism>
<evidence type="ECO:0000313" key="8">
    <source>
        <dbReference type="EMBL" id="ADV63034.1"/>
    </source>
</evidence>
<keyword evidence="5" id="KW-0804">Transcription</keyword>
<evidence type="ECO:0000256" key="3">
    <source>
        <dbReference type="ARBA" id="ARBA00023082"/>
    </source>
</evidence>
<keyword evidence="3" id="KW-0731">Sigma factor</keyword>
<evidence type="ECO:0000256" key="1">
    <source>
        <dbReference type="ARBA" id="ARBA00010641"/>
    </source>
</evidence>
<evidence type="ECO:0000256" key="2">
    <source>
        <dbReference type="ARBA" id="ARBA00023015"/>
    </source>
</evidence>
<dbReference type="PANTHER" id="PTHR43133:SF51">
    <property type="entry name" value="RNA POLYMERASE SIGMA FACTOR"/>
    <property type="match status" value="1"/>
</dbReference>
<evidence type="ECO:0000256" key="4">
    <source>
        <dbReference type="ARBA" id="ARBA00023125"/>
    </source>
</evidence>
<protein>
    <submittedName>
        <fullName evidence="8">RNA polymerase, sigma-24 subunit, ECF subfamily</fullName>
    </submittedName>
</protein>
<dbReference type="InterPro" id="IPR007627">
    <property type="entry name" value="RNA_pol_sigma70_r2"/>
</dbReference>
<dbReference type="eggNOG" id="COG1595">
    <property type="taxonomic scope" value="Bacteria"/>
</dbReference>
<dbReference type="OrthoDB" id="260857at2"/>
<dbReference type="InterPro" id="IPR036388">
    <property type="entry name" value="WH-like_DNA-bd_sf"/>
</dbReference>
<reference evidence="8 9" key="2">
    <citation type="journal article" date="2011" name="Stand. Genomic Sci.">
        <title>Complete genome sequence of Isosphaera pallida type strain (IS1B).</title>
        <authorList>
            <consortium name="US DOE Joint Genome Institute (JGI-PGF)"/>
            <person name="Goker M."/>
            <person name="Cleland D."/>
            <person name="Saunders E."/>
            <person name="Lapidus A."/>
            <person name="Nolan M."/>
            <person name="Lucas S."/>
            <person name="Hammon N."/>
            <person name="Deshpande S."/>
            <person name="Cheng J.F."/>
            <person name="Tapia R."/>
            <person name="Han C."/>
            <person name="Goodwin L."/>
            <person name="Pitluck S."/>
            <person name="Liolios K."/>
            <person name="Pagani I."/>
            <person name="Ivanova N."/>
            <person name="Mavromatis K."/>
            <person name="Pati A."/>
            <person name="Chen A."/>
            <person name="Palaniappan K."/>
            <person name="Land M."/>
            <person name="Hauser L."/>
            <person name="Chang Y.J."/>
            <person name="Jeffries C.D."/>
            <person name="Detter J.C."/>
            <person name="Beck B."/>
            <person name="Woyke T."/>
            <person name="Bristow J."/>
            <person name="Eisen J.A."/>
            <person name="Markowitz V."/>
            <person name="Hugenholtz P."/>
            <person name="Kyrpides N.C."/>
            <person name="Klenk H.P."/>
        </authorList>
    </citation>
    <scope>NUCLEOTIDE SEQUENCE [LARGE SCALE GENOMIC DNA]</scope>
    <source>
        <strain evidence="9">ATCC 43644 / DSM 9630 / IS1B</strain>
    </source>
</reference>
<dbReference type="RefSeq" id="WP_013565322.1">
    <property type="nucleotide sequence ID" value="NC_014962.1"/>
</dbReference>
<evidence type="ECO:0000313" key="9">
    <source>
        <dbReference type="Proteomes" id="UP000008631"/>
    </source>
</evidence>
<dbReference type="NCBIfam" id="TIGR02937">
    <property type="entry name" value="sigma70-ECF"/>
    <property type="match status" value="1"/>
</dbReference>
<dbReference type="GO" id="GO:0003677">
    <property type="term" value="F:DNA binding"/>
    <property type="evidence" value="ECO:0007669"/>
    <property type="project" value="UniProtKB-KW"/>
</dbReference>
<dbReference type="Pfam" id="PF04545">
    <property type="entry name" value="Sigma70_r4"/>
    <property type="match status" value="1"/>
</dbReference>
<dbReference type="Pfam" id="PF04542">
    <property type="entry name" value="Sigma70_r2"/>
    <property type="match status" value="1"/>
</dbReference>
<evidence type="ECO:0000259" key="7">
    <source>
        <dbReference type="Pfam" id="PF04545"/>
    </source>
</evidence>
<dbReference type="Proteomes" id="UP000008631">
    <property type="component" value="Chromosome"/>
</dbReference>
<gene>
    <name evidence="8" type="ordered locus">Isop_2461</name>
</gene>
<dbReference type="HOGENOM" id="CLU_047691_5_2_0"/>
<dbReference type="InterPro" id="IPR039425">
    <property type="entry name" value="RNA_pol_sigma-70-like"/>
</dbReference>
<dbReference type="PANTHER" id="PTHR43133">
    <property type="entry name" value="RNA POLYMERASE ECF-TYPE SIGMA FACTO"/>
    <property type="match status" value="1"/>
</dbReference>
<dbReference type="KEGG" id="ipa:Isop_2461"/>
<evidence type="ECO:0000259" key="6">
    <source>
        <dbReference type="Pfam" id="PF04542"/>
    </source>
</evidence>
<dbReference type="InterPro" id="IPR013324">
    <property type="entry name" value="RNA_pol_sigma_r3/r4-like"/>
</dbReference>
<dbReference type="InterPro" id="IPR007630">
    <property type="entry name" value="RNA_pol_sigma70_r4"/>
</dbReference>
<dbReference type="AlphaFoldDB" id="E8QXI6"/>
<dbReference type="InParanoid" id="E8QXI6"/>
<dbReference type="SUPFAM" id="SSF88946">
    <property type="entry name" value="Sigma2 domain of RNA polymerase sigma factors"/>
    <property type="match status" value="1"/>
</dbReference>
<dbReference type="GO" id="GO:0016987">
    <property type="term" value="F:sigma factor activity"/>
    <property type="evidence" value="ECO:0007669"/>
    <property type="project" value="UniProtKB-KW"/>
</dbReference>
<feature type="domain" description="RNA polymerase sigma-70 region 4" evidence="7">
    <location>
        <begin position="136"/>
        <end position="184"/>
    </location>
</feature>
<reference key="1">
    <citation type="submission" date="2010-11" db="EMBL/GenBank/DDBJ databases">
        <title>The complete sequence of chromosome of Isophaera pallida ATCC 43644.</title>
        <authorList>
            <consortium name="US DOE Joint Genome Institute (JGI-PGF)"/>
            <person name="Lucas S."/>
            <person name="Copeland A."/>
            <person name="Lapidus A."/>
            <person name="Bruce D."/>
            <person name="Goodwin L."/>
            <person name="Pitluck S."/>
            <person name="Kyrpides N."/>
            <person name="Mavromatis K."/>
            <person name="Pagani I."/>
            <person name="Ivanova N."/>
            <person name="Saunders E."/>
            <person name="Brettin T."/>
            <person name="Detter J.C."/>
            <person name="Han C."/>
            <person name="Tapia R."/>
            <person name="Land M."/>
            <person name="Hauser L."/>
            <person name="Markowitz V."/>
            <person name="Cheng J.-F."/>
            <person name="Hugenholtz P."/>
            <person name="Woyke T."/>
            <person name="Wu D."/>
            <person name="Eisen J.A."/>
        </authorList>
    </citation>
    <scope>NUCLEOTIDE SEQUENCE</scope>
    <source>
        <strain>ATCC 43644</strain>
    </source>
</reference>
<keyword evidence="2" id="KW-0805">Transcription regulation</keyword>
<evidence type="ECO:0000256" key="5">
    <source>
        <dbReference type="ARBA" id="ARBA00023163"/>
    </source>
</evidence>
<dbReference type="SUPFAM" id="SSF88659">
    <property type="entry name" value="Sigma3 and sigma4 domains of RNA polymerase sigma factors"/>
    <property type="match status" value="1"/>
</dbReference>
<dbReference type="EMBL" id="CP002353">
    <property type="protein sequence ID" value="ADV63034.1"/>
    <property type="molecule type" value="Genomic_DNA"/>
</dbReference>
<dbReference type="STRING" id="575540.Isop_2461"/>
<dbReference type="GO" id="GO:0006352">
    <property type="term" value="P:DNA-templated transcription initiation"/>
    <property type="evidence" value="ECO:0007669"/>
    <property type="project" value="InterPro"/>
</dbReference>
<dbReference type="CDD" id="cd06171">
    <property type="entry name" value="Sigma70_r4"/>
    <property type="match status" value="1"/>
</dbReference>
<keyword evidence="4" id="KW-0238">DNA-binding</keyword>
<name>E8QXI6_ISOPI</name>
<dbReference type="Gene3D" id="1.10.10.10">
    <property type="entry name" value="Winged helix-like DNA-binding domain superfamily/Winged helix DNA-binding domain"/>
    <property type="match status" value="1"/>
</dbReference>
<sequence length="191" mass="22246">MPLADVDRRLLDRCLKHEHGAWHEFVDRYAGLIYHVIQHVGHARSLIFSVEDMEDLAAEVFKRIVEHDYAVLRRFQGKSSLPTYLAVIARRVCIRAVVQRQREAELGHSTAHRASIEDFPYEVEPTLPADEVERLLRLLSDRDAEVVRMYHLKQMTYRQIGQRLSIPESSVGPILSKARRKLRQAARRDQD</sequence>
<dbReference type="InterPro" id="IPR014284">
    <property type="entry name" value="RNA_pol_sigma-70_dom"/>
</dbReference>
<dbReference type="Gene3D" id="1.10.1740.10">
    <property type="match status" value="1"/>
</dbReference>
<proteinExistence type="inferred from homology"/>
<keyword evidence="9" id="KW-1185">Reference proteome</keyword>
<dbReference type="InterPro" id="IPR013325">
    <property type="entry name" value="RNA_pol_sigma_r2"/>
</dbReference>
<accession>E8QXI6</accession>
<comment type="similarity">
    <text evidence="1">Belongs to the sigma-70 factor family. ECF subfamily.</text>
</comment>
<feature type="domain" description="RNA polymerase sigma-70 region 2" evidence="6">
    <location>
        <begin position="26"/>
        <end position="102"/>
    </location>
</feature>